<organism evidence="1 2">
    <name type="scientific">Sphingobacterium paludis</name>
    <dbReference type="NCBI Taxonomy" id="1476465"/>
    <lineage>
        <taxon>Bacteria</taxon>
        <taxon>Pseudomonadati</taxon>
        <taxon>Bacteroidota</taxon>
        <taxon>Sphingobacteriia</taxon>
        <taxon>Sphingobacteriales</taxon>
        <taxon>Sphingobacteriaceae</taxon>
        <taxon>Sphingobacterium</taxon>
    </lineage>
</organism>
<name>A0A4R7CU28_9SPHI</name>
<sequence>MKYLTIFFITAILLIFEKSYGQVCGEDGIPCVDGMPGCTICNFRPPGTPGAPNNPIWIEPVPVNPPAPPPSLPFIPTITLPPFGAGGVTTDDVRKQKADILARLKISDCDGVKRANEVSKNVDVQKAIQAIKDKPKEWGVEIELPDPSDPSKFILGEPFTQENKNLITFNPTWDNDNGYTIGFIHNHPSGSAPSPSDIFNASFDLMDGAQNLNIPPEQFLIYLNNFASLIVSDNYIYTITIKDAQLFAYMTKELYGERQIAENIRY</sequence>
<comment type="caution">
    <text evidence="1">The sequence shown here is derived from an EMBL/GenBank/DDBJ whole genome shotgun (WGS) entry which is preliminary data.</text>
</comment>
<proteinExistence type="predicted"/>
<dbReference type="RefSeq" id="WP_208292404.1">
    <property type="nucleotide sequence ID" value="NZ_SNZV01000027.1"/>
</dbReference>
<accession>A0A4R7CU28</accession>
<dbReference type="EMBL" id="SNZV01000027">
    <property type="protein sequence ID" value="TDS05543.1"/>
    <property type="molecule type" value="Genomic_DNA"/>
</dbReference>
<gene>
    <name evidence="1" type="ORF">B0I21_1272</name>
</gene>
<dbReference type="AlphaFoldDB" id="A0A4R7CU28"/>
<evidence type="ECO:0000313" key="2">
    <source>
        <dbReference type="Proteomes" id="UP000294752"/>
    </source>
</evidence>
<evidence type="ECO:0000313" key="1">
    <source>
        <dbReference type="EMBL" id="TDS05543.1"/>
    </source>
</evidence>
<feature type="non-terminal residue" evidence="1">
    <location>
        <position position="266"/>
    </location>
</feature>
<reference evidence="1 2" key="1">
    <citation type="submission" date="2019-03" db="EMBL/GenBank/DDBJ databases">
        <title>Genomic Encyclopedia of Type Strains, Phase III (KMG-III): the genomes of soil and plant-associated and newly described type strains.</title>
        <authorList>
            <person name="Whitman W."/>
        </authorList>
    </citation>
    <scope>NUCLEOTIDE SEQUENCE [LARGE SCALE GENOMIC DNA]</scope>
    <source>
        <strain evidence="1 2">CGMCC 1.12801</strain>
    </source>
</reference>
<dbReference type="Proteomes" id="UP000294752">
    <property type="component" value="Unassembled WGS sequence"/>
</dbReference>
<keyword evidence="2" id="KW-1185">Reference proteome</keyword>
<protein>
    <submittedName>
        <fullName evidence="1">Uncharacterized protein</fullName>
    </submittedName>
</protein>